<evidence type="ECO:0000313" key="3">
    <source>
        <dbReference type="Proteomes" id="UP001589654"/>
    </source>
</evidence>
<gene>
    <name evidence="2" type="ORF">ACFFUR_06230</name>
</gene>
<comment type="caution">
    <text evidence="2">The sequence shown here is derived from an EMBL/GenBank/DDBJ whole genome shotgun (WGS) entry which is preliminary data.</text>
</comment>
<dbReference type="RefSeq" id="WP_379945377.1">
    <property type="nucleotide sequence ID" value="NZ_JBHMEW010000048.1"/>
</dbReference>
<evidence type="ECO:0000313" key="2">
    <source>
        <dbReference type="EMBL" id="MFB9211394.1"/>
    </source>
</evidence>
<feature type="transmembrane region" description="Helical" evidence="1">
    <location>
        <begin position="7"/>
        <end position="28"/>
    </location>
</feature>
<keyword evidence="3" id="KW-1185">Reference proteome</keyword>
<feature type="transmembrane region" description="Helical" evidence="1">
    <location>
        <begin position="40"/>
        <end position="59"/>
    </location>
</feature>
<dbReference type="EMBL" id="JBHMEW010000048">
    <property type="protein sequence ID" value="MFB9211394.1"/>
    <property type="molecule type" value="Genomic_DNA"/>
</dbReference>
<keyword evidence="1" id="KW-0472">Membrane</keyword>
<evidence type="ECO:0000256" key="1">
    <source>
        <dbReference type="SAM" id="Phobius"/>
    </source>
</evidence>
<keyword evidence="1" id="KW-1133">Transmembrane helix</keyword>
<reference evidence="2 3" key="1">
    <citation type="submission" date="2024-09" db="EMBL/GenBank/DDBJ databases">
        <authorList>
            <person name="Sun Q."/>
            <person name="Mori K."/>
        </authorList>
    </citation>
    <scope>NUCLEOTIDE SEQUENCE [LARGE SCALE GENOMIC DNA]</scope>
    <source>
        <strain evidence="2 3">CECT 7682</strain>
    </source>
</reference>
<protein>
    <submittedName>
        <fullName evidence="2">Uncharacterized protein</fullName>
    </submittedName>
</protein>
<proteinExistence type="predicted"/>
<sequence>MKSFRNLLRTLITLAAILYTMIFIDEAFPPYDPNMRESNFGIVMAFVLFIWFFIGYFYLWKNEKIAGIFLTT</sequence>
<name>A0ABV5J605_9BACT</name>
<keyword evidence="1" id="KW-0812">Transmembrane</keyword>
<organism evidence="2 3">
    <name type="scientific">Echinicola jeungdonensis</name>
    <dbReference type="NCBI Taxonomy" id="709343"/>
    <lineage>
        <taxon>Bacteria</taxon>
        <taxon>Pseudomonadati</taxon>
        <taxon>Bacteroidota</taxon>
        <taxon>Cytophagia</taxon>
        <taxon>Cytophagales</taxon>
        <taxon>Cyclobacteriaceae</taxon>
        <taxon>Echinicola</taxon>
    </lineage>
</organism>
<accession>A0ABV5J605</accession>
<dbReference type="Proteomes" id="UP001589654">
    <property type="component" value="Unassembled WGS sequence"/>
</dbReference>